<evidence type="ECO:0000256" key="1">
    <source>
        <dbReference type="SAM" id="Phobius"/>
    </source>
</evidence>
<keyword evidence="1" id="KW-0812">Transmembrane</keyword>
<dbReference type="HOGENOM" id="CLU_162599_0_0_11"/>
<comment type="caution">
    <text evidence="2">The sequence shown here is derived from an EMBL/GenBank/DDBJ whole genome shotgun (WGS) entry which is preliminary data.</text>
</comment>
<dbReference type="Proteomes" id="UP000019754">
    <property type="component" value="Unassembled WGS sequence"/>
</dbReference>
<dbReference type="STRING" id="1249481.D641_0114755"/>
<organism evidence="2 3">
    <name type="scientific">Brachybacterium muris UCD-AY4</name>
    <dbReference type="NCBI Taxonomy" id="1249481"/>
    <lineage>
        <taxon>Bacteria</taxon>
        <taxon>Bacillati</taxon>
        <taxon>Actinomycetota</taxon>
        <taxon>Actinomycetes</taxon>
        <taxon>Micrococcales</taxon>
        <taxon>Dermabacteraceae</taxon>
        <taxon>Brachybacterium</taxon>
    </lineage>
</organism>
<evidence type="ECO:0000313" key="3">
    <source>
        <dbReference type="Proteomes" id="UP000019754"/>
    </source>
</evidence>
<accession>A0A022KPV1</accession>
<evidence type="ECO:0000313" key="2">
    <source>
        <dbReference type="EMBL" id="EYT47659.1"/>
    </source>
</evidence>
<protein>
    <recommendedName>
        <fullName evidence="4">Sulfate permease</fullName>
    </recommendedName>
</protein>
<keyword evidence="3" id="KW-1185">Reference proteome</keyword>
<reference evidence="2 3" key="1">
    <citation type="journal article" date="2013" name="Genome Announc.">
        <title>Draft genome sequence of an Actinobacterium, Brachybacterium muris strain UCD-AY4.</title>
        <authorList>
            <person name="Lo J.R."/>
            <person name="Lang J.M."/>
            <person name="Darling A.E."/>
            <person name="Eisen J.A."/>
            <person name="Coil D.A."/>
        </authorList>
    </citation>
    <scope>NUCLEOTIDE SEQUENCE [LARGE SCALE GENOMIC DNA]</scope>
    <source>
        <strain evidence="2 3">UCD-AY4</strain>
    </source>
</reference>
<sequence>MTIRLIWTVSVRTRCFLRRYMPTSILLDAIRTRRGLKWGIPAMLLAVTYLLIANVCVQLIEDGGPGWLHLAVLWAIWSMLKMLWIGPASAVLLVRARVRESVTARG</sequence>
<dbReference type="AlphaFoldDB" id="A0A022KPV1"/>
<feature type="transmembrane region" description="Helical" evidence="1">
    <location>
        <begin position="72"/>
        <end position="94"/>
    </location>
</feature>
<gene>
    <name evidence="2" type="ORF">D641_0114755</name>
</gene>
<feature type="transmembrane region" description="Helical" evidence="1">
    <location>
        <begin position="38"/>
        <end position="60"/>
    </location>
</feature>
<proteinExistence type="predicted"/>
<evidence type="ECO:0008006" key="4">
    <source>
        <dbReference type="Google" id="ProtNLM"/>
    </source>
</evidence>
<name>A0A022KPV1_9MICO</name>
<keyword evidence="1" id="KW-0472">Membrane</keyword>
<keyword evidence="1" id="KW-1133">Transmembrane helix</keyword>
<dbReference type="EMBL" id="AORC01000028">
    <property type="protein sequence ID" value="EYT47659.1"/>
    <property type="molecule type" value="Genomic_DNA"/>
</dbReference>